<dbReference type="EMBL" id="RSAA01000009">
    <property type="protein sequence ID" value="RRO17335.1"/>
    <property type="molecule type" value="Genomic_DNA"/>
</dbReference>
<comment type="pathway">
    <text evidence="4">Quinol/quinone metabolism; menaquinone biosynthesis.</text>
</comment>
<keyword evidence="3 4" id="KW-0456">Lyase</keyword>
<dbReference type="GO" id="GO:0009234">
    <property type="term" value="P:menaquinone biosynthetic process"/>
    <property type="evidence" value="ECO:0007669"/>
    <property type="project" value="UniProtKB-UniRule"/>
</dbReference>
<dbReference type="PANTHER" id="PTHR48073:SF2">
    <property type="entry name" value="O-SUCCINYLBENZOATE SYNTHASE"/>
    <property type="match status" value="1"/>
</dbReference>
<sequence>MASFDPAALDAVRVYALPMRNRFRGITVRRGVLLSGPAGWGEFCPFEDYDDAAAVPWLQAAFEACEEGWPEPVRDRIPVNCTVPAVPAETAAQIVARSGCRTAKVKIAEPGQSAADDLARVEAVRDALGPGGAIRVDANAAWDVDTAVSRLRELDGAAGGLEYAEQPCPSIEELAAVRRRVEVRIAADESIRRAEDPMRVAVAGAADVAIIKATPLGGVRRALQVAEASGLPCVVSSAVETSVGLSAQLALAGALPELPFACGLGTVALLEGDVVAEPLLPEQGFLPVPSTPPEPDPARVAAATPPADVQRWWLDRMARVGKLLRPRGPWLRAPR</sequence>
<dbReference type="Pfam" id="PF18374">
    <property type="entry name" value="Enolase_like_N"/>
    <property type="match status" value="1"/>
</dbReference>
<dbReference type="Pfam" id="PF13378">
    <property type="entry name" value="MR_MLE_C"/>
    <property type="match status" value="1"/>
</dbReference>
<evidence type="ECO:0000313" key="7">
    <source>
        <dbReference type="Proteomes" id="UP000274515"/>
    </source>
</evidence>
<evidence type="ECO:0000256" key="2">
    <source>
        <dbReference type="ARBA" id="ARBA00022842"/>
    </source>
</evidence>
<dbReference type="InterPro" id="IPR010196">
    <property type="entry name" value="OSB_synthase_MenC1"/>
</dbReference>
<dbReference type="AlphaFoldDB" id="A0A426JVX6"/>
<evidence type="ECO:0000256" key="4">
    <source>
        <dbReference type="HAMAP-Rule" id="MF_00470"/>
    </source>
</evidence>
<keyword evidence="2 4" id="KW-0460">Magnesium</keyword>
<dbReference type="InterPro" id="IPR013342">
    <property type="entry name" value="Mandelate_racemase_C"/>
</dbReference>
<dbReference type="UniPathway" id="UPA01057">
    <property type="reaction ID" value="UER00165"/>
</dbReference>
<keyword evidence="1 4" id="KW-0479">Metal-binding</keyword>
<dbReference type="SMART" id="SM00922">
    <property type="entry name" value="MR_MLE"/>
    <property type="match status" value="1"/>
</dbReference>
<keyword evidence="4" id="KW-0474">Menaquinone biosynthesis</keyword>
<dbReference type="InterPro" id="IPR036849">
    <property type="entry name" value="Enolase-like_C_sf"/>
</dbReference>
<feature type="active site" description="Proton acceptor" evidence="4">
    <location>
        <position position="212"/>
    </location>
</feature>
<dbReference type="GO" id="GO:0043748">
    <property type="term" value="F:O-succinylbenzoate synthase activity"/>
    <property type="evidence" value="ECO:0007669"/>
    <property type="project" value="UniProtKB-EC"/>
</dbReference>
<proteinExistence type="inferred from homology"/>
<feature type="binding site" evidence="4">
    <location>
        <position position="188"/>
    </location>
    <ligand>
        <name>Mg(2+)</name>
        <dbReference type="ChEBI" id="CHEBI:18420"/>
    </ligand>
</feature>
<protein>
    <recommendedName>
        <fullName evidence="4">o-succinylbenzoate synthase</fullName>
        <shortName evidence="4">OSB synthase</shortName>
        <shortName evidence="4">OSBS</shortName>
        <ecNumber evidence="4">4.2.1.113</ecNumber>
    </recommendedName>
    <alternativeName>
        <fullName evidence="4">4-(2'-carboxyphenyl)-4-oxybutyric acid synthase</fullName>
    </alternativeName>
    <alternativeName>
        <fullName evidence="4">o-succinylbenzoic acid synthase</fullName>
    </alternativeName>
</protein>
<feature type="binding site" evidence="4">
    <location>
        <position position="137"/>
    </location>
    <ligand>
        <name>Mg(2+)</name>
        <dbReference type="ChEBI" id="CHEBI:18420"/>
    </ligand>
</feature>
<gene>
    <name evidence="4" type="primary">menC</name>
    <name evidence="6" type="ORF">EIL87_11110</name>
</gene>
<dbReference type="SFLD" id="SFLDF00009">
    <property type="entry name" value="o-succinylbenzoate_synthase"/>
    <property type="match status" value="1"/>
</dbReference>
<evidence type="ECO:0000256" key="3">
    <source>
        <dbReference type="ARBA" id="ARBA00023239"/>
    </source>
</evidence>
<evidence type="ECO:0000259" key="5">
    <source>
        <dbReference type="SMART" id="SM00922"/>
    </source>
</evidence>
<feature type="active site" description="Proton donor" evidence="4">
    <location>
        <position position="106"/>
    </location>
</feature>
<comment type="similarity">
    <text evidence="4">Belongs to the mandelate racemase/muconate lactonizing enzyme family. MenC type 1 subfamily.</text>
</comment>
<comment type="caution">
    <text evidence="6">The sequence shown here is derived from an EMBL/GenBank/DDBJ whole genome shotgun (WGS) entry which is preliminary data.</text>
</comment>
<feature type="domain" description="Mandelate racemase/muconate lactonizing enzyme C-terminal" evidence="5">
    <location>
        <begin position="84"/>
        <end position="184"/>
    </location>
</feature>
<dbReference type="GO" id="GO:0000287">
    <property type="term" value="F:magnesium ion binding"/>
    <property type="evidence" value="ECO:0007669"/>
    <property type="project" value="UniProtKB-UniRule"/>
</dbReference>
<dbReference type="RefSeq" id="WP_125090151.1">
    <property type="nucleotide sequence ID" value="NZ_RSAA01000009.1"/>
</dbReference>
<evidence type="ECO:0000256" key="1">
    <source>
        <dbReference type="ARBA" id="ARBA00022723"/>
    </source>
</evidence>
<dbReference type="SFLD" id="SFLDS00001">
    <property type="entry name" value="Enolase"/>
    <property type="match status" value="1"/>
</dbReference>
<reference evidence="6 7" key="1">
    <citation type="submission" date="2018-11" db="EMBL/GenBank/DDBJ databases">
        <title>Saccharopolyspora rhizosphaerae sp. nov., an actinomycete isolated from rhizosphere soil in Thailand.</title>
        <authorList>
            <person name="Intra B."/>
            <person name="Euanorasetr J."/>
            <person name="Take A."/>
            <person name="Inahashi Y."/>
            <person name="Mori M."/>
            <person name="Panbangred W."/>
            <person name="Matsumoto A."/>
        </authorList>
    </citation>
    <scope>NUCLEOTIDE SEQUENCE [LARGE SCALE GENOMIC DNA]</scope>
    <source>
        <strain evidence="6 7">H219</strain>
    </source>
</reference>
<dbReference type="HAMAP" id="MF_00470">
    <property type="entry name" value="MenC_1"/>
    <property type="match status" value="1"/>
</dbReference>
<comment type="function">
    <text evidence="4">Converts 2-succinyl-6-hydroxy-2,4-cyclohexadiene-1-carboxylate (SHCHC) to 2-succinylbenzoate (OSB).</text>
</comment>
<accession>A0A426JVX6</accession>
<organism evidence="6 7">
    <name type="scientific">Saccharopolyspora rhizosphaerae</name>
    <dbReference type="NCBI Taxonomy" id="2492662"/>
    <lineage>
        <taxon>Bacteria</taxon>
        <taxon>Bacillati</taxon>
        <taxon>Actinomycetota</taxon>
        <taxon>Actinomycetes</taxon>
        <taxon>Pseudonocardiales</taxon>
        <taxon>Pseudonocardiaceae</taxon>
        <taxon>Saccharopolyspora</taxon>
    </lineage>
</organism>
<dbReference type="OrthoDB" id="3725747at2"/>
<dbReference type="PANTHER" id="PTHR48073">
    <property type="entry name" value="O-SUCCINYLBENZOATE SYNTHASE-RELATED"/>
    <property type="match status" value="1"/>
</dbReference>
<name>A0A426JVX6_9PSEU</name>
<comment type="catalytic activity">
    <reaction evidence="4">
        <text>(1R,6R)-6-hydroxy-2-succinyl-cyclohexa-2,4-diene-1-carboxylate = 2-succinylbenzoate + H2O</text>
        <dbReference type="Rhea" id="RHEA:10196"/>
        <dbReference type="ChEBI" id="CHEBI:15377"/>
        <dbReference type="ChEBI" id="CHEBI:18325"/>
        <dbReference type="ChEBI" id="CHEBI:58689"/>
        <dbReference type="EC" id="4.2.1.113"/>
    </reaction>
</comment>
<dbReference type="Proteomes" id="UP000274515">
    <property type="component" value="Unassembled WGS sequence"/>
</dbReference>
<keyword evidence="7" id="KW-1185">Reference proteome</keyword>
<dbReference type="SFLD" id="SFLDG00180">
    <property type="entry name" value="muconate_cycloisomerase"/>
    <property type="match status" value="1"/>
</dbReference>
<dbReference type="Gene3D" id="3.20.20.120">
    <property type="entry name" value="Enolase-like C-terminal domain"/>
    <property type="match status" value="1"/>
</dbReference>
<dbReference type="NCBIfam" id="NF002782">
    <property type="entry name" value="PRK02901.1"/>
    <property type="match status" value="1"/>
</dbReference>
<evidence type="ECO:0000313" key="6">
    <source>
        <dbReference type="EMBL" id="RRO17335.1"/>
    </source>
</evidence>
<dbReference type="UniPathway" id="UPA00079"/>
<dbReference type="EC" id="4.2.1.113" evidence="4"/>
<feature type="binding site" evidence="4">
    <location>
        <position position="165"/>
    </location>
    <ligand>
        <name>Mg(2+)</name>
        <dbReference type="ChEBI" id="CHEBI:18420"/>
    </ligand>
</feature>
<comment type="cofactor">
    <cofactor evidence="4">
        <name>a divalent metal cation</name>
        <dbReference type="ChEBI" id="CHEBI:60240"/>
    </cofactor>
</comment>
<dbReference type="CDD" id="cd03320">
    <property type="entry name" value="OSBS"/>
    <property type="match status" value="1"/>
</dbReference>
<dbReference type="SUPFAM" id="SSF51604">
    <property type="entry name" value="Enolase C-terminal domain-like"/>
    <property type="match status" value="1"/>
</dbReference>
<dbReference type="InterPro" id="IPR029065">
    <property type="entry name" value="Enolase_C-like"/>
</dbReference>
<comment type="pathway">
    <text evidence="4">Quinol/quinone metabolism; 1,4-dihydroxy-2-naphthoate biosynthesis; 1,4-dihydroxy-2-naphthoate from chorismate: step 4/7.</text>
</comment>